<proteinExistence type="predicted"/>
<evidence type="ECO:0000313" key="2">
    <source>
        <dbReference type="WBParaSite" id="PS1159_v2.g24618.t1"/>
    </source>
</evidence>
<organism evidence="1 2">
    <name type="scientific">Panagrolaimus sp. PS1159</name>
    <dbReference type="NCBI Taxonomy" id="55785"/>
    <lineage>
        <taxon>Eukaryota</taxon>
        <taxon>Metazoa</taxon>
        <taxon>Ecdysozoa</taxon>
        <taxon>Nematoda</taxon>
        <taxon>Chromadorea</taxon>
        <taxon>Rhabditida</taxon>
        <taxon>Tylenchina</taxon>
        <taxon>Panagrolaimomorpha</taxon>
        <taxon>Panagrolaimoidea</taxon>
        <taxon>Panagrolaimidae</taxon>
        <taxon>Panagrolaimus</taxon>
    </lineage>
</organism>
<reference evidence="2" key="1">
    <citation type="submission" date="2022-11" db="UniProtKB">
        <authorList>
            <consortium name="WormBaseParasite"/>
        </authorList>
    </citation>
    <scope>IDENTIFICATION</scope>
</reference>
<accession>A0AC35G9E9</accession>
<dbReference type="WBParaSite" id="PS1159_v2.g24618.t1">
    <property type="protein sequence ID" value="PS1159_v2.g24618.t1"/>
    <property type="gene ID" value="PS1159_v2.g24618"/>
</dbReference>
<protein>
    <submittedName>
        <fullName evidence="2">Uncharacterized protein</fullName>
    </submittedName>
</protein>
<name>A0AC35G9E9_9BILA</name>
<dbReference type="Proteomes" id="UP000887580">
    <property type="component" value="Unplaced"/>
</dbReference>
<sequence>MGYTSLIFQLIFVFCLTLFLLHRYGNWRKQHVFVTVSTFIGWYFSFLIILLLPLDIAITFYKKCKLEEVKMNTTLYCEEPQGHVSDHTLLSIWRILYWTAQLLTWIILPMMQSYSKAGEFDAIGKLKAAYYSNIIYYVTYAIIFFFLLAYAISKGISLNPEHLKVLIVSASNTWGLFLLTVLLGYGLVEVPRQLWQISNKGYRLKKTYFEVDKLSADKNDAEETLREIYAEAREVLNVLQNHRGDARSKAQQIISKVPSALAQELNANSTRSNFGASSNIRETDIAVISTDRYLVRFF</sequence>
<evidence type="ECO:0000313" key="1">
    <source>
        <dbReference type="Proteomes" id="UP000887580"/>
    </source>
</evidence>